<dbReference type="AlphaFoldDB" id="A0AAV2ATQ8"/>
<dbReference type="EMBL" id="CAXIEN010000216">
    <property type="protein sequence ID" value="CAL1287362.1"/>
    <property type="molecule type" value="Genomic_DNA"/>
</dbReference>
<name>A0AAV2ATQ8_9ARAC</name>
<protein>
    <submittedName>
        <fullName evidence="1">Uncharacterized protein</fullName>
    </submittedName>
</protein>
<comment type="caution">
    <text evidence="1">The sequence shown here is derived from an EMBL/GenBank/DDBJ whole genome shotgun (WGS) entry which is preliminary data.</text>
</comment>
<dbReference type="Proteomes" id="UP001497382">
    <property type="component" value="Unassembled WGS sequence"/>
</dbReference>
<sequence>MQTWIKNNKRAEIFPLWFLFSSTAT</sequence>
<gene>
    <name evidence="1" type="ORF">LARSCL_LOCUS14783</name>
</gene>
<organism evidence="1 2">
    <name type="scientific">Larinioides sclopetarius</name>
    <dbReference type="NCBI Taxonomy" id="280406"/>
    <lineage>
        <taxon>Eukaryota</taxon>
        <taxon>Metazoa</taxon>
        <taxon>Ecdysozoa</taxon>
        <taxon>Arthropoda</taxon>
        <taxon>Chelicerata</taxon>
        <taxon>Arachnida</taxon>
        <taxon>Araneae</taxon>
        <taxon>Araneomorphae</taxon>
        <taxon>Entelegynae</taxon>
        <taxon>Araneoidea</taxon>
        <taxon>Araneidae</taxon>
        <taxon>Larinioides</taxon>
    </lineage>
</organism>
<evidence type="ECO:0000313" key="1">
    <source>
        <dbReference type="EMBL" id="CAL1287362.1"/>
    </source>
</evidence>
<reference evidence="1 2" key="1">
    <citation type="submission" date="2024-04" db="EMBL/GenBank/DDBJ databases">
        <authorList>
            <person name="Rising A."/>
            <person name="Reimegard J."/>
            <person name="Sonavane S."/>
            <person name="Akerstrom W."/>
            <person name="Nylinder S."/>
            <person name="Hedman E."/>
            <person name="Kallberg Y."/>
        </authorList>
    </citation>
    <scope>NUCLEOTIDE SEQUENCE [LARGE SCALE GENOMIC DNA]</scope>
</reference>
<proteinExistence type="predicted"/>
<evidence type="ECO:0000313" key="2">
    <source>
        <dbReference type="Proteomes" id="UP001497382"/>
    </source>
</evidence>
<accession>A0AAV2ATQ8</accession>
<keyword evidence="2" id="KW-1185">Reference proteome</keyword>